<dbReference type="WBParaSite" id="PTRK_0001055600.1">
    <property type="protein sequence ID" value="PTRK_0001055600.1"/>
    <property type="gene ID" value="PTRK_0001055600"/>
</dbReference>
<name>A0A0N4ZPU8_PARTI</name>
<evidence type="ECO:0000313" key="1">
    <source>
        <dbReference type="Proteomes" id="UP000038045"/>
    </source>
</evidence>
<dbReference type="AlphaFoldDB" id="A0A0N4ZPU8"/>
<sequence length="124" mass="14846">MGIFKESNTRREFEKIKKSKSILKKTTSEEDNQKMLQEKFKKKIRDSAEVLREKRNRDKVKTNIKREYRRNSPCKSIVVSENIDSIHYSMDNTISKKTCPCCVEEEVMRTGKIFQRIQIFEKIH</sequence>
<reference evidence="2" key="1">
    <citation type="submission" date="2017-02" db="UniProtKB">
        <authorList>
            <consortium name="WormBaseParasite"/>
        </authorList>
    </citation>
    <scope>IDENTIFICATION</scope>
</reference>
<protein>
    <submittedName>
        <fullName evidence="2">Uncharacterized protein</fullName>
    </submittedName>
</protein>
<dbReference type="Proteomes" id="UP000038045">
    <property type="component" value="Unplaced"/>
</dbReference>
<evidence type="ECO:0000313" key="2">
    <source>
        <dbReference type="WBParaSite" id="PTRK_0001055600.1"/>
    </source>
</evidence>
<accession>A0A0N4ZPU8</accession>
<proteinExistence type="predicted"/>
<keyword evidence="1" id="KW-1185">Reference proteome</keyword>
<organism evidence="1 2">
    <name type="scientific">Parastrongyloides trichosuri</name>
    <name type="common">Possum-specific nematode worm</name>
    <dbReference type="NCBI Taxonomy" id="131310"/>
    <lineage>
        <taxon>Eukaryota</taxon>
        <taxon>Metazoa</taxon>
        <taxon>Ecdysozoa</taxon>
        <taxon>Nematoda</taxon>
        <taxon>Chromadorea</taxon>
        <taxon>Rhabditida</taxon>
        <taxon>Tylenchina</taxon>
        <taxon>Panagrolaimomorpha</taxon>
        <taxon>Strongyloidoidea</taxon>
        <taxon>Strongyloididae</taxon>
        <taxon>Parastrongyloides</taxon>
    </lineage>
</organism>